<evidence type="ECO:0000313" key="2">
    <source>
        <dbReference type="EMBL" id="OBS79359.1"/>
    </source>
</evidence>
<gene>
    <name evidence="2" type="ORF">A6R68_18219</name>
</gene>
<organism evidence="2 3">
    <name type="scientific">Neotoma lepida</name>
    <name type="common">Desert woodrat</name>
    <dbReference type="NCBI Taxonomy" id="56216"/>
    <lineage>
        <taxon>Eukaryota</taxon>
        <taxon>Metazoa</taxon>
        <taxon>Chordata</taxon>
        <taxon>Craniata</taxon>
        <taxon>Vertebrata</taxon>
        <taxon>Euteleostomi</taxon>
        <taxon>Mammalia</taxon>
        <taxon>Eutheria</taxon>
        <taxon>Euarchontoglires</taxon>
        <taxon>Glires</taxon>
        <taxon>Rodentia</taxon>
        <taxon>Myomorpha</taxon>
        <taxon>Muroidea</taxon>
        <taxon>Cricetidae</taxon>
        <taxon>Neotominae</taxon>
        <taxon>Neotoma</taxon>
    </lineage>
</organism>
<feature type="region of interest" description="Disordered" evidence="1">
    <location>
        <begin position="1"/>
        <end position="44"/>
    </location>
</feature>
<keyword evidence="3" id="KW-1185">Reference proteome</keyword>
<evidence type="ECO:0000313" key="3">
    <source>
        <dbReference type="Proteomes" id="UP000092124"/>
    </source>
</evidence>
<evidence type="ECO:0000256" key="1">
    <source>
        <dbReference type="SAM" id="MobiDB-lite"/>
    </source>
</evidence>
<name>A0A1A6HM88_NEOLE</name>
<sequence>MGNTSDHAQSVEEGRLYYSPARPSTSAAALQQRKEHPSHSPPRCQCRVTQLMAGAWKREDQMSLWSFSYHTLEPQPFENSSLVGLMTMARDPEVHEHQPCKEHVHVPASAPPVELIKRLFLHPHWKKPDNQKPLT</sequence>
<reference evidence="2 3" key="1">
    <citation type="submission" date="2016-06" db="EMBL/GenBank/DDBJ databases">
        <title>The Draft Genome Sequence and Annotation of the Desert Woodrat Neotoma lepida.</title>
        <authorList>
            <person name="Campbell M."/>
            <person name="Oakeson K.F."/>
            <person name="Yandell M."/>
            <person name="Halpert J.R."/>
            <person name="Dearing D."/>
        </authorList>
    </citation>
    <scope>NUCLEOTIDE SEQUENCE [LARGE SCALE GENOMIC DNA]</scope>
    <source>
        <strain evidence="2">417</strain>
        <tissue evidence="2">Liver</tissue>
    </source>
</reference>
<comment type="caution">
    <text evidence="2">The sequence shown here is derived from an EMBL/GenBank/DDBJ whole genome shotgun (WGS) entry which is preliminary data.</text>
</comment>
<proteinExistence type="predicted"/>
<dbReference type="EMBL" id="LZPO01020471">
    <property type="protein sequence ID" value="OBS79359.1"/>
    <property type="molecule type" value="Genomic_DNA"/>
</dbReference>
<dbReference type="Proteomes" id="UP000092124">
    <property type="component" value="Unassembled WGS sequence"/>
</dbReference>
<protein>
    <submittedName>
        <fullName evidence="2">Uncharacterized protein</fullName>
    </submittedName>
</protein>
<dbReference type="AlphaFoldDB" id="A0A1A6HM88"/>
<accession>A0A1A6HM88</accession>